<gene>
    <name evidence="2" type="ORF">F7O84_17890</name>
</gene>
<dbReference type="Gene3D" id="3.40.50.360">
    <property type="match status" value="1"/>
</dbReference>
<sequence length="230" mass="26887">MEITIIHGQMHKGSTYHITELLKNKIITQETVVHEFYLPKDMPHPCNGCFQCIKKGEQYCPHYEKVNKIVQAMEKSEVILIDSPTYCFSMTGQLKTVFDHFGFMWLTHRPNASMFHKNGIAISTAAGAGAKKVTRTIKEQFFWMGLSKCYQIPITVGASSWDEVSRKKKNKIEKITDHIAKKVQKKKEPSLRLKFLFLLFRLTQKGNEWNATDKNYWQEKGWLEKERPWK</sequence>
<dbReference type="AlphaFoldDB" id="A0A7V7QHF6"/>
<evidence type="ECO:0000313" key="2">
    <source>
        <dbReference type="EMBL" id="KAB1434360.1"/>
    </source>
</evidence>
<reference evidence="2 3" key="2">
    <citation type="submission" date="2020-02" db="EMBL/GenBank/DDBJ databases">
        <title>Candidatus Galacturonibacter soehngenii shows hetero-acetogenic catabolism of galacturonic acid but lacks a canonical carbon monoxide dehydrogenase/acetyl-CoA synthase complex.</title>
        <authorList>
            <person name="Diender M."/>
            <person name="Stouten G.R."/>
            <person name="Petersen J.F."/>
            <person name="Nielsen P.H."/>
            <person name="Dueholm M.S."/>
            <person name="Pronk J.T."/>
            <person name="Van Loosdrecht M.C.M."/>
        </authorList>
    </citation>
    <scope>NUCLEOTIDE SEQUENCE [LARGE SCALE GENOMIC DNA]</scope>
    <source>
        <strain evidence="2">GalUA</strain>
    </source>
</reference>
<dbReference type="PANTHER" id="PTHR43741:SF4">
    <property type="entry name" value="FMN-DEPENDENT NADH:QUINONE OXIDOREDUCTASE"/>
    <property type="match status" value="1"/>
</dbReference>
<evidence type="ECO:0000313" key="3">
    <source>
        <dbReference type="Proteomes" id="UP000461768"/>
    </source>
</evidence>
<dbReference type="InterPro" id="IPR029039">
    <property type="entry name" value="Flavoprotein-like_sf"/>
</dbReference>
<dbReference type="GO" id="GO:0016491">
    <property type="term" value="F:oxidoreductase activity"/>
    <property type="evidence" value="ECO:0007669"/>
    <property type="project" value="InterPro"/>
</dbReference>
<dbReference type="InterPro" id="IPR005025">
    <property type="entry name" value="FMN_Rdtase-like_dom"/>
</dbReference>
<dbReference type="InterPro" id="IPR050104">
    <property type="entry name" value="FMN-dep_NADH:Q_OxRdtase_AzoR1"/>
</dbReference>
<comment type="caution">
    <text evidence="2">The sequence shown here is derived from an EMBL/GenBank/DDBJ whole genome shotgun (WGS) entry which is preliminary data.</text>
</comment>
<dbReference type="Pfam" id="PF03358">
    <property type="entry name" value="FMN_red"/>
    <property type="match status" value="1"/>
</dbReference>
<dbReference type="EMBL" id="WAGX01000008">
    <property type="protein sequence ID" value="KAB1434360.1"/>
    <property type="molecule type" value="Genomic_DNA"/>
</dbReference>
<name>A0A7V7QHF6_9FIRM</name>
<dbReference type="Proteomes" id="UP000461768">
    <property type="component" value="Unassembled WGS sequence"/>
</dbReference>
<evidence type="ECO:0000259" key="1">
    <source>
        <dbReference type="Pfam" id="PF03358"/>
    </source>
</evidence>
<feature type="domain" description="NADPH-dependent FMN reductase-like" evidence="1">
    <location>
        <begin position="1"/>
        <end position="145"/>
    </location>
</feature>
<organism evidence="2 3">
    <name type="scientific">Candidatus Galacturonatibacter soehngenii</name>
    <dbReference type="NCBI Taxonomy" id="2307010"/>
    <lineage>
        <taxon>Bacteria</taxon>
        <taxon>Bacillati</taxon>
        <taxon>Bacillota</taxon>
        <taxon>Clostridia</taxon>
        <taxon>Lachnospirales</taxon>
        <taxon>Lachnospiraceae</taxon>
        <taxon>Candidatus Galacturonatibacter</taxon>
    </lineage>
</organism>
<protein>
    <submittedName>
        <fullName evidence="2">NAD(P)H-dependent oxidoreductase</fullName>
    </submittedName>
</protein>
<dbReference type="RefSeq" id="WP_151148407.1">
    <property type="nucleotide sequence ID" value="NZ_WAGX01000008.1"/>
</dbReference>
<dbReference type="PANTHER" id="PTHR43741">
    <property type="entry name" value="FMN-DEPENDENT NADH-AZOREDUCTASE 1"/>
    <property type="match status" value="1"/>
</dbReference>
<dbReference type="OrthoDB" id="3789967at2"/>
<keyword evidence="3" id="KW-1185">Reference proteome</keyword>
<proteinExistence type="predicted"/>
<accession>A0A7V7QHF6</accession>
<reference evidence="2 3" key="1">
    <citation type="submission" date="2019-09" db="EMBL/GenBank/DDBJ databases">
        <authorList>
            <person name="Valk L.C."/>
        </authorList>
    </citation>
    <scope>NUCLEOTIDE SEQUENCE [LARGE SCALE GENOMIC DNA]</scope>
    <source>
        <strain evidence="2">GalUA</strain>
    </source>
</reference>
<dbReference type="SUPFAM" id="SSF52218">
    <property type="entry name" value="Flavoproteins"/>
    <property type="match status" value="1"/>
</dbReference>